<dbReference type="Gene3D" id="3.30.420.10">
    <property type="entry name" value="Ribonuclease H-like superfamily/Ribonuclease H"/>
    <property type="match status" value="1"/>
</dbReference>
<evidence type="ECO:0000256" key="1">
    <source>
        <dbReference type="ARBA" id="ARBA00009277"/>
    </source>
</evidence>
<comment type="caution">
    <text evidence="3">The sequence shown here is derived from an EMBL/GenBank/DDBJ whole genome shotgun (WGS) entry which is preliminary data.</text>
</comment>
<feature type="domain" description="Integrase catalytic" evidence="2">
    <location>
        <begin position="133"/>
        <end position="314"/>
    </location>
</feature>
<comment type="similarity">
    <text evidence="1">Belongs to the transposase IS21/IS408/IS1162 family.</text>
</comment>
<reference evidence="3 4" key="1">
    <citation type="submission" date="2023-03" db="EMBL/GenBank/DDBJ databases">
        <title>Bacillus Genome Sequencing.</title>
        <authorList>
            <person name="Dunlap C."/>
        </authorList>
    </citation>
    <scope>NUCLEOTIDE SEQUENCE [LARGE SCALE GENOMIC DNA]</scope>
    <source>
        <strain evidence="3 4">BD-533</strain>
    </source>
</reference>
<evidence type="ECO:0000313" key="4">
    <source>
        <dbReference type="Proteomes" id="UP001338137"/>
    </source>
</evidence>
<dbReference type="InterPro" id="IPR036397">
    <property type="entry name" value="RNaseH_sf"/>
</dbReference>
<keyword evidence="4" id="KW-1185">Reference proteome</keyword>
<dbReference type="Pfam" id="PF22483">
    <property type="entry name" value="Mu-transpos_C_2"/>
    <property type="match status" value="1"/>
</dbReference>
<dbReference type="InterPro" id="IPR001584">
    <property type="entry name" value="Integrase_cat-core"/>
</dbReference>
<proteinExistence type="inferred from homology"/>
<evidence type="ECO:0000259" key="2">
    <source>
        <dbReference type="PROSITE" id="PS50994"/>
    </source>
</evidence>
<sequence>MLNLVQQPGGRDMYGMVDKEYVRKKHFVDGWSIRRLSTQLNIARQTVRKLLEDAELPVYTRQQERACPVMDPYRAVIEQILEDDKKAPVKQRHTSARIFERLSDEHGFTGGESTVRHYIRKLKGTAQECFLKLEANPGEQMQIDFGHAEINLGGTRTKVCLFCMRLKYSLVPFVVAFPTERLEAFLEGHVRGFAYFGGIPKEGLYDNATTQVIKVLAGPDREEHAWFSSLRAHYLFDSHFCQPAHGNEKGSVESLVKYVRSRALVPVPSFSSWDELNAHLLRWCETERTKRNEHWLVEQKALRELPAASFSSARPIPVKVNSYALATVDRNQYSVPSQHTGQMIMAKAYVDHVDFLVGSQIVASHTRCYKRDEIRMEIGHYLTALERKPHAITNASVVRQLPPVFGRLREQMTRAHSRGYKDFLPVLLLLREYTLSELTTALESIDIANITAATLRERLSPTTIAGLETPEVITTMAHAAQYDQLLQEVG</sequence>
<dbReference type="Proteomes" id="UP001338137">
    <property type="component" value="Unassembled WGS sequence"/>
</dbReference>
<dbReference type="InterPro" id="IPR054353">
    <property type="entry name" value="IstA-like_C"/>
</dbReference>
<dbReference type="EMBL" id="JARLKY010000141">
    <property type="protein sequence ID" value="MEC0232618.1"/>
    <property type="molecule type" value="Genomic_DNA"/>
</dbReference>
<gene>
    <name evidence="3" type="primary">istA</name>
    <name evidence="3" type="ORF">P4I72_36505</name>
</gene>
<dbReference type="PROSITE" id="PS50994">
    <property type="entry name" value="INTEGRASE"/>
    <property type="match status" value="1"/>
</dbReference>
<protein>
    <submittedName>
        <fullName evidence="3">IS21 family transposase</fullName>
    </submittedName>
</protein>
<dbReference type="NCBIfam" id="NF033546">
    <property type="entry name" value="transpos_IS21"/>
    <property type="match status" value="1"/>
</dbReference>
<accession>A0ABU6GIS1</accession>
<evidence type="ECO:0000313" key="3">
    <source>
        <dbReference type="EMBL" id="MEC0232618.1"/>
    </source>
</evidence>
<name>A0ABU6GIS1_9BACL</name>
<dbReference type="PANTHER" id="PTHR35004:SF7">
    <property type="entry name" value="INTEGRASE PROTEIN"/>
    <property type="match status" value="1"/>
</dbReference>
<dbReference type="PANTHER" id="PTHR35004">
    <property type="entry name" value="TRANSPOSASE RV3428C-RELATED"/>
    <property type="match status" value="1"/>
</dbReference>
<organism evidence="3 4">
    <name type="scientific">Paenibacillus alba</name>
    <dbReference type="NCBI Taxonomy" id="1197127"/>
    <lineage>
        <taxon>Bacteria</taxon>
        <taxon>Bacillati</taxon>
        <taxon>Bacillota</taxon>
        <taxon>Bacilli</taxon>
        <taxon>Bacillales</taxon>
        <taxon>Paenibacillaceae</taxon>
        <taxon>Paenibacillus</taxon>
    </lineage>
</organism>
<dbReference type="RefSeq" id="WP_326076817.1">
    <property type="nucleotide sequence ID" value="NZ_JARLKY010000141.1"/>
</dbReference>